<evidence type="ECO:0000313" key="2">
    <source>
        <dbReference type="EMBL" id="KAG6792551.1"/>
    </source>
</evidence>
<dbReference type="EMBL" id="JAAWWB010000001">
    <property type="protein sequence ID" value="KAG6792551.1"/>
    <property type="molecule type" value="Genomic_DNA"/>
</dbReference>
<dbReference type="AlphaFoldDB" id="A0A8X8DIE1"/>
<evidence type="ECO:0008006" key="4">
    <source>
        <dbReference type="Google" id="ProtNLM"/>
    </source>
</evidence>
<feature type="region of interest" description="Disordered" evidence="1">
    <location>
        <begin position="440"/>
        <end position="463"/>
    </location>
</feature>
<dbReference type="PANTHER" id="PTHR21678:SF0">
    <property type="entry name" value="C3H1-TYPE DOMAIN-CONTAINING PROTEIN"/>
    <property type="match status" value="1"/>
</dbReference>
<reference evidence="2" key="1">
    <citation type="journal article" date="2020" name="bioRxiv">
        <title>Hybrid origin of Populus tomentosa Carr. identified through genome sequencing and phylogenomic analysis.</title>
        <authorList>
            <person name="An X."/>
            <person name="Gao K."/>
            <person name="Chen Z."/>
            <person name="Li J."/>
            <person name="Yang X."/>
            <person name="Yang X."/>
            <person name="Zhou J."/>
            <person name="Guo T."/>
            <person name="Zhao T."/>
            <person name="Huang S."/>
            <person name="Miao D."/>
            <person name="Khan W.U."/>
            <person name="Rao P."/>
            <person name="Ye M."/>
            <person name="Lei B."/>
            <person name="Liao W."/>
            <person name="Wang J."/>
            <person name="Ji L."/>
            <person name="Li Y."/>
            <person name="Guo B."/>
            <person name="Mustafa N.S."/>
            <person name="Li S."/>
            <person name="Yun Q."/>
            <person name="Keller S.R."/>
            <person name="Mao J."/>
            <person name="Zhang R."/>
            <person name="Strauss S.H."/>
        </authorList>
    </citation>
    <scope>NUCLEOTIDE SEQUENCE</scope>
    <source>
        <strain evidence="2">GM15</strain>
        <tissue evidence="2">Leaf</tissue>
    </source>
</reference>
<sequence length="463" mass="52467">MERVKTQEEDEEQSNQNWSETVEDLVTAGDTEGAITLLETEVSRLETLNPSEAANLQLVSALTDLAKLYSSKHFSLKSDELLSRASLIKQRTSGYSLSFFLFSSRVLMWRVWRRKMRFQSAMLFLMMVSHLEKSSNPRDDVSPCSDDDWEAIADHAPDELLSPQSLPSVSNICLEDAKAQTSKRRGRGPFTYKKHELYSDRQSDATLVDDVDDEDLGRSTQNTELTNSKYGTHHVLVLADFPPSMRTTDLEKHFEDFKDRGFVIRWINDTAALAVFQTPSIGAKSVIDGGQTFVILPIKVISAGHWGMILSFLSCGEGGLVVDLSFEAFFITDYSNTSHHLRHATTFNVHLLYVFLMRMMNSWAQSQLKVNYFGTTFLCSEFCGNLMYIQDEMLVQKRAHLESQSGASSSKAKDISKNCPKANSSWNGIEIANDLWFERTEEPGRNQKESDNYKAENERRCMG</sequence>
<evidence type="ECO:0000256" key="1">
    <source>
        <dbReference type="SAM" id="MobiDB-lite"/>
    </source>
</evidence>
<feature type="region of interest" description="Disordered" evidence="1">
    <location>
        <begin position="1"/>
        <end position="20"/>
    </location>
</feature>
<protein>
    <recommendedName>
        <fullName evidence="4">Coiled-coil domain-containing protein R3HCC1L</fullName>
    </recommendedName>
</protein>
<comment type="caution">
    <text evidence="2">The sequence shown here is derived from an EMBL/GenBank/DDBJ whole genome shotgun (WGS) entry which is preliminary data.</text>
</comment>
<dbReference type="OrthoDB" id="5418203at2759"/>
<dbReference type="InterPro" id="IPR039884">
    <property type="entry name" value="R3HC1/R3HCL"/>
</dbReference>
<organism evidence="2 3">
    <name type="scientific">Populus tomentosa</name>
    <name type="common">Chinese white poplar</name>
    <dbReference type="NCBI Taxonomy" id="118781"/>
    <lineage>
        <taxon>Eukaryota</taxon>
        <taxon>Viridiplantae</taxon>
        <taxon>Streptophyta</taxon>
        <taxon>Embryophyta</taxon>
        <taxon>Tracheophyta</taxon>
        <taxon>Spermatophyta</taxon>
        <taxon>Magnoliopsida</taxon>
        <taxon>eudicotyledons</taxon>
        <taxon>Gunneridae</taxon>
        <taxon>Pentapetalae</taxon>
        <taxon>rosids</taxon>
        <taxon>fabids</taxon>
        <taxon>Malpighiales</taxon>
        <taxon>Salicaceae</taxon>
        <taxon>Saliceae</taxon>
        <taxon>Populus</taxon>
    </lineage>
</organism>
<proteinExistence type="predicted"/>
<dbReference type="Proteomes" id="UP000886885">
    <property type="component" value="Chromosome 1A"/>
</dbReference>
<gene>
    <name evidence="2" type="ORF">POTOM_001703</name>
</gene>
<keyword evidence="3" id="KW-1185">Reference proteome</keyword>
<dbReference type="PANTHER" id="PTHR21678">
    <property type="entry name" value="GROWTH INHIBITION AND DIFFERENTIATION RELATED PROTEIN 88"/>
    <property type="match status" value="1"/>
</dbReference>
<evidence type="ECO:0000313" key="3">
    <source>
        <dbReference type="Proteomes" id="UP000886885"/>
    </source>
</evidence>
<name>A0A8X8DIE1_POPTO</name>
<accession>A0A8X8DIE1</accession>